<dbReference type="EMBL" id="LN879502">
    <property type="protein sequence ID" value="CUI16884.1"/>
    <property type="molecule type" value="Genomic_DNA"/>
</dbReference>
<dbReference type="InParanoid" id="A0A0U5JDN9"/>
<proteinExistence type="predicted"/>
<reference evidence="2" key="1">
    <citation type="submission" date="2015-09" db="EMBL/GenBank/DDBJ databases">
        <authorList>
            <person name="Bertelli C."/>
        </authorList>
    </citation>
    <scope>NUCLEOTIDE SEQUENCE [LARGE SCALE GENOMIC DNA]</scope>
    <source>
        <strain evidence="2">KNic</strain>
    </source>
</reference>
<keyword evidence="2" id="KW-1185">Reference proteome</keyword>
<evidence type="ECO:0000313" key="1">
    <source>
        <dbReference type="EMBL" id="CUI16884.1"/>
    </source>
</evidence>
<dbReference type="AlphaFoldDB" id="A0A0U5JDN9"/>
<dbReference type="KEGG" id="pnl:PNK_1267"/>
<evidence type="ECO:0000313" key="2">
    <source>
        <dbReference type="Proteomes" id="UP000069902"/>
    </source>
</evidence>
<accession>A0A0U5JDN9</accession>
<protein>
    <submittedName>
        <fullName evidence="1">Putative transposase remnant</fullName>
    </submittedName>
</protein>
<organism evidence="1 2">
    <name type="scientific">Candidatus Protochlamydia naegleriophila</name>
    <dbReference type="NCBI Taxonomy" id="389348"/>
    <lineage>
        <taxon>Bacteria</taxon>
        <taxon>Pseudomonadati</taxon>
        <taxon>Chlamydiota</taxon>
        <taxon>Chlamydiia</taxon>
        <taxon>Parachlamydiales</taxon>
        <taxon>Parachlamydiaceae</taxon>
        <taxon>Candidatus Protochlamydia</taxon>
    </lineage>
</organism>
<gene>
    <name evidence="1" type="ORF">PNK_1267</name>
</gene>
<dbReference type="Proteomes" id="UP000069902">
    <property type="component" value="Chromosome cPNK"/>
</dbReference>
<sequence length="46" mass="5533">MKEILILEDKNRSSIAFKNSLEELLREGTRRLLEQAIENEIQRYIE</sequence>
<name>A0A0U5JDN9_9BACT</name>
<dbReference type="PATRIC" id="fig|389348.3.peg.1415"/>